<dbReference type="EMBL" id="SNXZ01000004">
    <property type="protein sequence ID" value="TDP96357.1"/>
    <property type="molecule type" value="Genomic_DNA"/>
</dbReference>
<protein>
    <submittedName>
        <fullName evidence="1">Uncharacterized protein</fullName>
    </submittedName>
</protein>
<dbReference type="Proteomes" id="UP000295444">
    <property type="component" value="Unassembled WGS sequence"/>
</dbReference>
<proteinExistence type="predicted"/>
<dbReference type="RefSeq" id="WP_133851719.1">
    <property type="nucleotide sequence ID" value="NZ_SNXZ01000004.1"/>
</dbReference>
<sequence length="144" mass="15130">MSVPTWLTWLLLGVAVVAALALWTAFARCTLASFEATTGMRTRLSGPGAHAEVVAALVGLPGVRLLERSENDVLLSVLPAPAAKGSLDRGWGLYLVVRPVDQDVLLLARRRVPFPGGDLASALRELERAACRDGPAGGSPFADS</sequence>
<organism evidence="1 2">
    <name type="scientific">Labedaea rhizosphaerae</name>
    <dbReference type="NCBI Taxonomy" id="598644"/>
    <lineage>
        <taxon>Bacteria</taxon>
        <taxon>Bacillati</taxon>
        <taxon>Actinomycetota</taxon>
        <taxon>Actinomycetes</taxon>
        <taxon>Pseudonocardiales</taxon>
        <taxon>Pseudonocardiaceae</taxon>
        <taxon>Labedaea</taxon>
    </lineage>
</organism>
<name>A0A4R6SAC5_LABRH</name>
<dbReference type="AlphaFoldDB" id="A0A4R6SAC5"/>
<evidence type="ECO:0000313" key="2">
    <source>
        <dbReference type="Proteomes" id="UP000295444"/>
    </source>
</evidence>
<accession>A0A4R6SAC5</accession>
<keyword evidence="2" id="KW-1185">Reference proteome</keyword>
<gene>
    <name evidence="1" type="ORF">EV186_104342</name>
</gene>
<evidence type="ECO:0000313" key="1">
    <source>
        <dbReference type="EMBL" id="TDP96357.1"/>
    </source>
</evidence>
<reference evidence="1 2" key="1">
    <citation type="submission" date="2019-03" db="EMBL/GenBank/DDBJ databases">
        <title>Genomic Encyclopedia of Type Strains, Phase IV (KMG-IV): sequencing the most valuable type-strain genomes for metagenomic binning, comparative biology and taxonomic classification.</title>
        <authorList>
            <person name="Goeker M."/>
        </authorList>
    </citation>
    <scope>NUCLEOTIDE SEQUENCE [LARGE SCALE GENOMIC DNA]</scope>
    <source>
        <strain evidence="1 2">DSM 45361</strain>
    </source>
</reference>
<comment type="caution">
    <text evidence="1">The sequence shown here is derived from an EMBL/GenBank/DDBJ whole genome shotgun (WGS) entry which is preliminary data.</text>
</comment>